<dbReference type="SMART" id="SM00327">
    <property type="entry name" value="VWA"/>
    <property type="match status" value="1"/>
</dbReference>
<accession>A0A0B6YVY3</accession>
<evidence type="ECO:0008006" key="5">
    <source>
        <dbReference type="Google" id="ProtNLM"/>
    </source>
</evidence>
<dbReference type="SMART" id="SM00494">
    <property type="entry name" value="ChtBD2"/>
    <property type="match status" value="1"/>
</dbReference>
<feature type="signal peptide" evidence="1">
    <location>
        <begin position="1"/>
        <end position="23"/>
    </location>
</feature>
<name>A0A0B6YVY3_9EUPU</name>
<dbReference type="InterPro" id="IPR036508">
    <property type="entry name" value="Chitin-bd_dom_sf"/>
</dbReference>
<evidence type="ECO:0000259" key="3">
    <source>
        <dbReference type="PROSITE" id="PS50940"/>
    </source>
</evidence>
<dbReference type="InterPro" id="IPR002035">
    <property type="entry name" value="VWF_A"/>
</dbReference>
<feature type="domain" description="VWFA" evidence="2">
    <location>
        <begin position="41"/>
        <end position="211"/>
    </location>
</feature>
<protein>
    <recommendedName>
        <fullName evidence="5">VWFA domain-containing protein</fullName>
    </recommendedName>
</protein>
<dbReference type="AlphaFoldDB" id="A0A0B6YVY3"/>
<sequence>MDISIKNRLIVAFIISFVTISTQQTTQETTTGEDECFQTLDLAFVIDGSNSVGSYYFQIVKDTISRAVDALQFGENKTRCAAVLYSTQVTNVITLTGDETEFKTNISTFVYPDEATFTNFGIDYATKLLTDDKRDGVPLVIMLITDGVTSDLKATLSSAMISRSKGISTWGVGVGDLVNMDELSSIATNGSNQVFKIGSFLEFQDRLLNLTRVVCNEAVVLPTFTIPITTPVPSTDFTYTSNASLLVTTVTPRTGNDSDYYTELCKNSPSIAGVGYVHFPGDCTKVLQCYYNPNTGKTLVVIRQCPSGQFWDRSCLKCVDSWKADCPYDNCKVDTCSGGCIGVESYPMNGVCGGFWSCEKGKSYPKCCPPCYSYMAGYGCKFSNTCYDKCGTEQECADGIGVCDKIPEWYNATNYGVLTDTLGLYSTTCSHSELSIVECKCEVKLLDTFMQDGQECRPYHESNSLLECSGAPVSFPIKQKTDIGTLALKIRINLPAPHFVITSTPSASPSDNPTQLKIWADDEGTHAAIGDPSKGGAVATVLFKNVTGNLEIVVILRQGLLTLGVTQDKFQYVSTVTAKSKKLCTDCYHNFSVTGDKSRCLINKVEFYNCKPDVTNIYLQN</sequence>
<dbReference type="PROSITE" id="PS50940">
    <property type="entry name" value="CHIT_BIND_II"/>
    <property type="match status" value="1"/>
</dbReference>
<dbReference type="SUPFAM" id="SSF57625">
    <property type="entry name" value="Invertebrate chitin-binding proteins"/>
    <property type="match status" value="1"/>
</dbReference>
<evidence type="ECO:0000256" key="1">
    <source>
        <dbReference type="SAM" id="SignalP"/>
    </source>
</evidence>
<keyword evidence="1" id="KW-0732">Signal</keyword>
<dbReference type="PRINTS" id="PR00453">
    <property type="entry name" value="VWFADOMAIN"/>
</dbReference>
<dbReference type="Gene3D" id="3.40.50.410">
    <property type="entry name" value="von Willebrand factor, type A domain"/>
    <property type="match status" value="1"/>
</dbReference>
<dbReference type="InterPro" id="IPR036465">
    <property type="entry name" value="vWFA_dom_sf"/>
</dbReference>
<feature type="domain" description="Chitin-binding type-2" evidence="3">
    <location>
        <begin position="262"/>
        <end position="328"/>
    </location>
</feature>
<evidence type="ECO:0000313" key="4">
    <source>
        <dbReference type="EMBL" id="CEK60317.1"/>
    </source>
</evidence>
<reference evidence="4" key="1">
    <citation type="submission" date="2014-12" db="EMBL/GenBank/DDBJ databases">
        <title>Insight into the proteome of Arion vulgaris.</title>
        <authorList>
            <person name="Aradska J."/>
            <person name="Bulat T."/>
            <person name="Smidak R."/>
            <person name="Sarate P."/>
            <person name="Gangsoo J."/>
            <person name="Sialana F."/>
            <person name="Bilban M."/>
            <person name="Lubec G."/>
        </authorList>
    </citation>
    <scope>NUCLEOTIDE SEQUENCE</scope>
    <source>
        <tissue evidence="4">Skin</tissue>
    </source>
</reference>
<dbReference type="Pfam" id="PF00092">
    <property type="entry name" value="VWA"/>
    <property type="match status" value="1"/>
</dbReference>
<gene>
    <name evidence="4" type="primary">ORF39057</name>
</gene>
<dbReference type="SUPFAM" id="SSF53300">
    <property type="entry name" value="vWA-like"/>
    <property type="match status" value="1"/>
</dbReference>
<dbReference type="GO" id="GO:0005576">
    <property type="term" value="C:extracellular region"/>
    <property type="evidence" value="ECO:0007669"/>
    <property type="project" value="InterPro"/>
</dbReference>
<feature type="chain" id="PRO_5002126593" description="VWFA domain-containing protein" evidence="1">
    <location>
        <begin position="24"/>
        <end position="621"/>
    </location>
</feature>
<dbReference type="InterPro" id="IPR002557">
    <property type="entry name" value="Chitin-bd_dom"/>
</dbReference>
<dbReference type="GO" id="GO:0008061">
    <property type="term" value="F:chitin binding"/>
    <property type="evidence" value="ECO:0007669"/>
    <property type="project" value="InterPro"/>
</dbReference>
<dbReference type="PANTHER" id="PTHR24020:SF20">
    <property type="entry name" value="PH DOMAIN-CONTAINING PROTEIN"/>
    <property type="match status" value="1"/>
</dbReference>
<dbReference type="CDD" id="cd01450">
    <property type="entry name" value="vWFA_subfamily_ECM"/>
    <property type="match status" value="1"/>
</dbReference>
<dbReference type="Pfam" id="PF01607">
    <property type="entry name" value="CBM_14"/>
    <property type="match status" value="1"/>
</dbReference>
<dbReference type="EMBL" id="HACG01013452">
    <property type="protein sequence ID" value="CEK60317.1"/>
    <property type="molecule type" value="Transcribed_RNA"/>
</dbReference>
<dbReference type="InterPro" id="IPR050525">
    <property type="entry name" value="ECM_Assembly_Org"/>
</dbReference>
<dbReference type="PANTHER" id="PTHR24020">
    <property type="entry name" value="COLLAGEN ALPHA"/>
    <property type="match status" value="1"/>
</dbReference>
<dbReference type="PROSITE" id="PS50234">
    <property type="entry name" value="VWFA"/>
    <property type="match status" value="1"/>
</dbReference>
<evidence type="ECO:0000259" key="2">
    <source>
        <dbReference type="PROSITE" id="PS50234"/>
    </source>
</evidence>
<proteinExistence type="predicted"/>
<organism evidence="4">
    <name type="scientific">Arion vulgaris</name>
    <dbReference type="NCBI Taxonomy" id="1028688"/>
    <lineage>
        <taxon>Eukaryota</taxon>
        <taxon>Metazoa</taxon>
        <taxon>Spiralia</taxon>
        <taxon>Lophotrochozoa</taxon>
        <taxon>Mollusca</taxon>
        <taxon>Gastropoda</taxon>
        <taxon>Heterobranchia</taxon>
        <taxon>Euthyneura</taxon>
        <taxon>Panpulmonata</taxon>
        <taxon>Eupulmonata</taxon>
        <taxon>Stylommatophora</taxon>
        <taxon>Helicina</taxon>
        <taxon>Arionoidea</taxon>
        <taxon>Arionidae</taxon>
        <taxon>Arion</taxon>
    </lineage>
</organism>